<feature type="signal peptide" evidence="5">
    <location>
        <begin position="1"/>
        <end position="22"/>
    </location>
</feature>
<evidence type="ECO:0000256" key="3">
    <source>
        <dbReference type="ARBA" id="ARBA00022729"/>
    </source>
</evidence>
<evidence type="ECO:0000256" key="1">
    <source>
        <dbReference type="ARBA" id="ARBA00004561"/>
    </source>
</evidence>
<dbReference type="Proteomes" id="UP000183385">
    <property type="component" value="Unassembled WGS sequence"/>
</dbReference>
<feature type="domain" description="Fimbrial-type adhesion" evidence="6">
    <location>
        <begin position="194"/>
        <end position="340"/>
    </location>
</feature>
<keyword evidence="4" id="KW-0281">Fimbrium</keyword>
<evidence type="ECO:0000313" key="8">
    <source>
        <dbReference type="Proteomes" id="UP000183385"/>
    </source>
</evidence>
<reference evidence="7 8" key="1">
    <citation type="submission" date="2016-10" db="EMBL/GenBank/DDBJ databases">
        <authorList>
            <person name="Varghese N."/>
            <person name="Submissions S."/>
        </authorList>
    </citation>
    <scope>NUCLEOTIDE SEQUENCE [LARGE SCALE GENOMIC DNA]</scope>
    <source>
        <strain evidence="7 8">LMG 18378</strain>
    </source>
</reference>
<protein>
    <submittedName>
        <fullName evidence="7">Pilin (Type 1 fimbria component protein)</fullName>
    </submittedName>
</protein>
<accession>A0AAQ1HQ38</accession>
<evidence type="ECO:0000313" key="7">
    <source>
        <dbReference type="EMBL" id="SFD23594.1"/>
    </source>
</evidence>
<dbReference type="Pfam" id="PF00419">
    <property type="entry name" value="Fimbrial"/>
    <property type="match status" value="1"/>
</dbReference>
<keyword evidence="8" id="KW-1185">Reference proteome</keyword>
<evidence type="ECO:0000256" key="2">
    <source>
        <dbReference type="ARBA" id="ARBA00006671"/>
    </source>
</evidence>
<proteinExistence type="inferred from homology"/>
<dbReference type="GO" id="GO:0009289">
    <property type="term" value="C:pilus"/>
    <property type="evidence" value="ECO:0007669"/>
    <property type="project" value="UniProtKB-SubCell"/>
</dbReference>
<feature type="chain" id="PRO_5042886786" evidence="5">
    <location>
        <begin position="23"/>
        <end position="341"/>
    </location>
</feature>
<dbReference type="Gene3D" id="2.60.40.1090">
    <property type="entry name" value="Fimbrial-type adhesion domain"/>
    <property type="match status" value="1"/>
</dbReference>
<dbReference type="PANTHER" id="PTHR33420">
    <property type="entry name" value="FIMBRIAL SUBUNIT ELFA-RELATED"/>
    <property type="match status" value="1"/>
</dbReference>
<dbReference type="PANTHER" id="PTHR33420:SF12">
    <property type="entry name" value="FIMBRIN-LIKE PROTEIN FIMI-RELATED"/>
    <property type="match status" value="1"/>
</dbReference>
<name>A0AAQ1HQ38_9PSED</name>
<dbReference type="SUPFAM" id="SSF49401">
    <property type="entry name" value="Bacterial adhesins"/>
    <property type="match status" value="1"/>
</dbReference>
<sequence length="341" mass="35710">MKSLGLSIASGLALLSSALAQADCSWSNGGSGYAGPGKVDWPLPATLSVPRDKPVGAVLWRSGWKWGATGMLNRCSAGRISGRLTSDIGQPTSNPAVHATNVPGIGIAVFWCNVGQSSCASDPFPLGVTDNRTWSEVSALNWSYRAGTYDPFTHFIVYLVKTGDVSPGVIRIGGLSQVFYNAIEVSRLTLSGQTIVSSPACQITSGTDVRVRMPQVTVTDFPPSIGVMADDSKAAPFNIGLLCSGSMKVSYRIDPLNAATVANVIDNAKGADYAAGVGIQLFQGDTSSSTVLPLSTRLTQANVSGSNLPLSIPLVARYYKTSNRISGGAVRASAMFTLFYE</sequence>
<dbReference type="InterPro" id="IPR000259">
    <property type="entry name" value="Adhesion_dom_fimbrial"/>
</dbReference>
<comment type="subcellular location">
    <subcellularLocation>
        <location evidence="1">Fimbrium</location>
    </subcellularLocation>
</comment>
<dbReference type="InterPro" id="IPR008966">
    <property type="entry name" value="Adhesion_dom_sf"/>
</dbReference>
<keyword evidence="3 5" id="KW-0732">Signal</keyword>
<comment type="caution">
    <text evidence="7">The sequence shown here is derived from an EMBL/GenBank/DDBJ whole genome shotgun (WGS) entry which is preliminary data.</text>
</comment>
<dbReference type="InterPro" id="IPR036937">
    <property type="entry name" value="Adhesion_dom_fimbrial_sf"/>
</dbReference>
<dbReference type="Gene3D" id="2.60.40.3310">
    <property type="match status" value="1"/>
</dbReference>
<evidence type="ECO:0000259" key="6">
    <source>
        <dbReference type="Pfam" id="PF00419"/>
    </source>
</evidence>
<dbReference type="GO" id="GO:0043709">
    <property type="term" value="P:cell adhesion involved in single-species biofilm formation"/>
    <property type="evidence" value="ECO:0007669"/>
    <property type="project" value="TreeGrafter"/>
</dbReference>
<comment type="similarity">
    <text evidence="2">Belongs to the fimbrial protein family.</text>
</comment>
<dbReference type="RefSeq" id="WP_083426796.1">
    <property type="nucleotide sequence ID" value="NZ_BGPP01000001.1"/>
</dbReference>
<dbReference type="InterPro" id="IPR050263">
    <property type="entry name" value="Bact_Fimbrial_Adh_Pro"/>
</dbReference>
<dbReference type="AlphaFoldDB" id="A0AAQ1HQ38"/>
<organism evidence="7 8">
    <name type="scientific">Pseudomonas citronellolis</name>
    <dbReference type="NCBI Taxonomy" id="53408"/>
    <lineage>
        <taxon>Bacteria</taxon>
        <taxon>Pseudomonadati</taxon>
        <taxon>Pseudomonadota</taxon>
        <taxon>Gammaproteobacteria</taxon>
        <taxon>Pseudomonadales</taxon>
        <taxon>Pseudomonadaceae</taxon>
        <taxon>Pseudomonas</taxon>
    </lineage>
</organism>
<dbReference type="EMBL" id="FOLS01000020">
    <property type="protein sequence ID" value="SFD23594.1"/>
    <property type="molecule type" value="Genomic_DNA"/>
</dbReference>
<evidence type="ECO:0000256" key="4">
    <source>
        <dbReference type="ARBA" id="ARBA00023263"/>
    </source>
</evidence>
<gene>
    <name evidence="7" type="ORF">SAMN05216577_12060</name>
</gene>
<evidence type="ECO:0000256" key="5">
    <source>
        <dbReference type="SAM" id="SignalP"/>
    </source>
</evidence>